<dbReference type="GO" id="GO:0008168">
    <property type="term" value="F:methyltransferase activity"/>
    <property type="evidence" value="ECO:0007669"/>
    <property type="project" value="UniProtKB-KW"/>
</dbReference>
<evidence type="ECO:0000256" key="1">
    <source>
        <dbReference type="ARBA" id="ARBA00022603"/>
    </source>
</evidence>
<evidence type="ECO:0000313" key="5">
    <source>
        <dbReference type="EMBL" id="OMO72393.1"/>
    </source>
</evidence>
<dbReference type="InterPro" id="IPR029063">
    <property type="entry name" value="SAM-dependent_MTases_sf"/>
</dbReference>
<name>A0A1R3HPY5_9ROSI</name>
<accession>A0A1R3HPY5</accession>
<dbReference type="Proteomes" id="UP000187203">
    <property type="component" value="Unassembled WGS sequence"/>
</dbReference>
<dbReference type="InterPro" id="IPR005299">
    <property type="entry name" value="MeTrfase_7"/>
</dbReference>
<dbReference type="SUPFAM" id="SSF53335">
    <property type="entry name" value="S-adenosyl-L-methionine-dependent methyltransferases"/>
    <property type="match status" value="1"/>
</dbReference>
<evidence type="ECO:0000256" key="2">
    <source>
        <dbReference type="ARBA" id="ARBA00022679"/>
    </source>
</evidence>
<proteinExistence type="predicted"/>
<dbReference type="PANTHER" id="PTHR31009">
    <property type="entry name" value="S-ADENOSYL-L-METHIONINE:CARBOXYL METHYLTRANSFERASE FAMILY PROTEIN"/>
    <property type="match status" value="1"/>
</dbReference>
<evidence type="ECO:0000256" key="3">
    <source>
        <dbReference type="ARBA" id="ARBA00022723"/>
    </source>
</evidence>
<reference evidence="6" key="1">
    <citation type="submission" date="2013-09" db="EMBL/GenBank/DDBJ databases">
        <title>Corchorus olitorius genome sequencing.</title>
        <authorList>
            <person name="Alam M."/>
            <person name="Haque M.S."/>
            <person name="Islam M.S."/>
            <person name="Emdad E.M."/>
            <person name="Islam M.M."/>
            <person name="Ahmed B."/>
            <person name="Halim A."/>
            <person name="Hossen Q.M.M."/>
            <person name="Hossain M.Z."/>
            <person name="Ahmed R."/>
            <person name="Khan M.M."/>
            <person name="Islam R."/>
            <person name="Rashid M.M."/>
            <person name="Khan S.A."/>
            <person name="Rahman M.S."/>
            <person name="Alam M."/>
            <person name="Yahiya A.S."/>
            <person name="Khan M.S."/>
            <person name="Azam M.S."/>
            <person name="Haque T."/>
            <person name="Lashkar M.Z.H."/>
            <person name="Akhand A.I."/>
            <person name="Morshed G."/>
            <person name="Roy S."/>
            <person name="Uddin K.S."/>
            <person name="Rabeya T."/>
            <person name="Hossain A.S."/>
            <person name="Chowdhury A."/>
            <person name="Snigdha A.R."/>
            <person name="Mortoza M.S."/>
            <person name="Matin S.A."/>
            <person name="Hoque S.M.E."/>
            <person name="Islam M.K."/>
            <person name="Roy D.K."/>
            <person name="Haider R."/>
            <person name="Moosa M.M."/>
            <person name="Elias S.M."/>
            <person name="Hasan A.M."/>
            <person name="Jahan S."/>
            <person name="Shafiuddin M."/>
            <person name="Mahmood N."/>
            <person name="Shommy N.S."/>
        </authorList>
    </citation>
    <scope>NUCLEOTIDE SEQUENCE [LARGE SCALE GENOMIC DNA]</scope>
    <source>
        <strain evidence="6">cv. O-4</strain>
    </source>
</reference>
<comment type="caution">
    <text evidence="5">The sequence shown here is derived from an EMBL/GenBank/DDBJ whole genome shotgun (WGS) entry which is preliminary data.</text>
</comment>
<keyword evidence="3" id="KW-0479">Metal-binding</keyword>
<evidence type="ECO:0000313" key="6">
    <source>
        <dbReference type="Proteomes" id="UP000187203"/>
    </source>
</evidence>
<dbReference type="STRING" id="93759.A0A1R3HPY5"/>
<dbReference type="GO" id="GO:0032259">
    <property type="term" value="P:methylation"/>
    <property type="evidence" value="ECO:0007669"/>
    <property type="project" value="UniProtKB-KW"/>
</dbReference>
<dbReference type="GO" id="GO:0046872">
    <property type="term" value="F:metal ion binding"/>
    <property type="evidence" value="ECO:0007669"/>
    <property type="project" value="UniProtKB-KW"/>
</dbReference>
<keyword evidence="4" id="KW-0460">Magnesium</keyword>
<dbReference type="Gene3D" id="1.10.1200.270">
    <property type="entry name" value="Methyltransferase, alpha-helical capping domain"/>
    <property type="match status" value="1"/>
</dbReference>
<dbReference type="EMBL" id="AWUE01019652">
    <property type="protein sequence ID" value="OMO72393.1"/>
    <property type="molecule type" value="Genomic_DNA"/>
</dbReference>
<keyword evidence="6" id="KW-1185">Reference proteome</keyword>
<dbReference type="AlphaFoldDB" id="A0A1R3HPY5"/>
<dbReference type="InterPro" id="IPR042086">
    <property type="entry name" value="MeTrfase_capping"/>
</dbReference>
<evidence type="ECO:0000256" key="4">
    <source>
        <dbReference type="ARBA" id="ARBA00022842"/>
    </source>
</evidence>
<keyword evidence="1 5" id="KW-0489">Methyltransferase</keyword>
<dbReference type="Gene3D" id="3.40.50.150">
    <property type="entry name" value="Vaccinia Virus protein VP39"/>
    <property type="match status" value="1"/>
</dbReference>
<gene>
    <name evidence="5" type="ORF">COLO4_27633</name>
</gene>
<keyword evidence="2" id="KW-0808">Transferase</keyword>
<dbReference type="Pfam" id="PF03492">
    <property type="entry name" value="Methyltransf_7"/>
    <property type="match status" value="1"/>
</dbReference>
<dbReference type="OrthoDB" id="1523883at2759"/>
<sequence>MPESYPMNAGNGINSYAKNSHIQGLVSEDQVDSFNLPVYAPTPMEITELVERNGCFTIEGLEFMDLRTEADSKIDARASAMHMRAGFENIISKHFGSDVSNDLFDRHLEKVKESFDSVLSNFIGGSQLSVVLKRK</sequence>
<protein>
    <submittedName>
        <fullName evidence="5">SAM dependent carboxyl methyltransferase</fullName>
    </submittedName>
</protein>
<organism evidence="5 6">
    <name type="scientific">Corchorus olitorius</name>
    <dbReference type="NCBI Taxonomy" id="93759"/>
    <lineage>
        <taxon>Eukaryota</taxon>
        <taxon>Viridiplantae</taxon>
        <taxon>Streptophyta</taxon>
        <taxon>Embryophyta</taxon>
        <taxon>Tracheophyta</taxon>
        <taxon>Spermatophyta</taxon>
        <taxon>Magnoliopsida</taxon>
        <taxon>eudicotyledons</taxon>
        <taxon>Gunneridae</taxon>
        <taxon>Pentapetalae</taxon>
        <taxon>rosids</taxon>
        <taxon>malvids</taxon>
        <taxon>Malvales</taxon>
        <taxon>Malvaceae</taxon>
        <taxon>Grewioideae</taxon>
        <taxon>Apeibeae</taxon>
        <taxon>Corchorus</taxon>
    </lineage>
</organism>